<dbReference type="GeneID" id="59379011"/>
<feature type="region of interest" description="Disordered" evidence="1">
    <location>
        <begin position="1"/>
        <end position="72"/>
    </location>
</feature>
<evidence type="ECO:0000313" key="3">
    <source>
        <dbReference type="Proteomes" id="UP000623687"/>
    </source>
</evidence>
<evidence type="ECO:0000256" key="1">
    <source>
        <dbReference type="SAM" id="MobiDB-lite"/>
    </source>
</evidence>
<proteinExistence type="predicted"/>
<gene>
    <name evidence="2" type="ORF">PC9H_009193</name>
</gene>
<protein>
    <submittedName>
        <fullName evidence="2">Uncharacterized protein</fullName>
    </submittedName>
</protein>
<dbReference type="Proteomes" id="UP000623687">
    <property type="component" value="Unassembled WGS sequence"/>
</dbReference>
<dbReference type="EMBL" id="JACETU010000006">
    <property type="protein sequence ID" value="KAF7426824.1"/>
    <property type="molecule type" value="Genomic_DNA"/>
</dbReference>
<sequence length="72" mass="7718">MSSPRTLEPHNPHARTWATLRQTAGQRSGEHSSSVKMPSTNSPHPTPPPASETAKARSSAIYHPPLLSNPAL</sequence>
<dbReference type="AlphaFoldDB" id="A0A8H7DPR7"/>
<reference evidence="2" key="1">
    <citation type="submission" date="2019-07" db="EMBL/GenBank/DDBJ databases">
        <authorList>
            <person name="Palmer J.M."/>
        </authorList>
    </citation>
    <scope>NUCLEOTIDE SEQUENCE</scope>
    <source>
        <strain evidence="2">PC9</strain>
    </source>
</reference>
<feature type="compositionally biased region" description="Polar residues" evidence="1">
    <location>
        <begin position="19"/>
        <end position="37"/>
    </location>
</feature>
<dbReference type="RefSeq" id="XP_036630128.1">
    <property type="nucleotide sequence ID" value="XM_036778700.1"/>
</dbReference>
<evidence type="ECO:0000313" key="2">
    <source>
        <dbReference type="EMBL" id="KAF7426824.1"/>
    </source>
</evidence>
<comment type="caution">
    <text evidence="2">The sequence shown here is derived from an EMBL/GenBank/DDBJ whole genome shotgun (WGS) entry which is preliminary data.</text>
</comment>
<organism evidence="2 3">
    <name type="scientific">Pleurotus ostreatus</name>
    <name type="common">Oyster mushroom</name>
    <name type="synonym">White-rot fungus</name>
    <dbReference type="NCBI Taxonomy" id="5322"/>
    <lineage>
        <taxon>Eukaryota</taxon>
        <taxon>Fungi</taxon>
        <taxon>Dikarya</taxon>
        <taxon>Basidiomycota</taxon>
        <taxon>Agaricomycotina</taxon>
        <taxon>Agaricomycetes</taxon>
        <taxon>Agaricomycetidae</taxon>
        <taxon>Agaricales</taxon>
        <taxon>Pleurotineae</taxon>
        <taxon>Pleurotaceae</taxon>
        <taxon>Pleurotus</taxon>
    </lineage>
</organism>
<name>A0A8H7DPR7_PLEOS</name>
<keyword evidence="3" id="KW-1185">Reference proteome</keyword>
<accession>A0A8H7DPR7</accession>
<dbReference type="VEuPathDB" id="FungiDB:PC9H_009193"/>